<gene>
    <name evidence="1" type="ORF">DPMN_145319</name>
</gene>
<dbReference type="AlphaFoldDB" id="A0A9D4F3S0"/>
<reference evidence="1" key="2">
    <citation type="submission" date="2020-11" db="EMBL/GenBank/DDBJ databases">
        <authorList>
            <person name="McCartney M.A."/>
            <person name="Auch B."/>
            <person name="Kono T."/>
            <person name="Mallez S."/>
            <person name="Becker A."/>
            <person name="Gohl D.M."/>
            <person name="Silverstein K.A.T."/>
            <person name="Koren S."/>
            <person name="Bechman K.B."/>
            <person name="Herman A."/>
            <person name="Abrahante J.E."/>
            <person name="Garbe J."/>
        </authorList>
    </citation>
    <scope>NUCLEOTIDE SEQUENCE</scope>
    <source>
        <strain evidence="1">Duluth1</strain>
        <tissue evidence="1">Whole animal</tissue>
    </source>
</reference>
<name>A0A9D4F3S0_DREPO</name>
<evidence type="ECO:0000313" key="2">
    <source>
        <dbReference type="Proteomes" id="UP000828390"/>
    </source>
</evidence>
<organism evidence="1 2">
    <name type="scientific">Dreissena polymorpha</name>
    <name type="common">Zebra mussel</name>
    <name type="synonym">Mytilus polymorpha</name>
    <dbReference type="NCBI Taxonomy" id="45954"/>
    <lineage>
        <taxon>Eukaryota</taxon>
        <taxon>Metazoa</taxon>
        <taxon>Spiralia</taxon>
        <taxon>Lophotrochozoa</taxon>
        <taxon>Mollusca</taxon>
        <taxon>Bivalvia</taxon>
        <taxon>Autobranchia</taxon>
        <taxon>Heteroconchia</taxon>
        <taxon>Euheterodonta</taxon>
        <taxon>Imparidentia</taxon>
        <taxon>Neoheterodontei</taxon>
        <taxon>Myida</taxon>
        <taxon>Dreissenoidea</taxon>
        <taxon>Dreissenidae</taxon>
        <taxon>Dreissena</taxon>
    </lineage>
</organism>
<evidence type="ECO:0000313" key="1">
    <source>
        <dbReference type="EMBL" id="KAH3791829.1"/>
    </source>
</evidence>
<protein>
    <submittedName>
        <fullName evidence="1">Uncharacterized protein</fullName>
    </submittedName>
</protein>
<sequence length="118" mass="13430">MSSLYNDKPHVIIHHQRSNGYQYTSTMGQLGIYASTPVSVLYSAYSRYKGPIGSYTLYIFVGFNSHLMTYIGAMQGWKFNGEELTFYSCDGNPNIYIAFVFNTSTDVVGGQEKLMYQW</sequence>
<proteinExistence type="predicted"/>
<reference evidence="1" key="1">
    <citation type="journal article" date="2019" name="bioRxiv">
        <title>The Genome of the Zebra Mussel, Dreissena polymorpha: A Resource for Invasive Species Research.</title>
        <authorList>
            <person name="McCartney M.A."/>
            <person name="Auch B."/>
            <person name="Kono T."/>
            <person name="Mallez S."/>
            <person name="Zhang Y."/>
            <person name="Obille A."/>
            <person name="Becker A."/>
            <person name="Abrahante J.E."/>
            <person name="Garbe J."/>
            <person name="Badalamenti J.P."/>
            <person name="Herman A."/>
            <person name="Mangelson H."/>
            <person name="Liachko I."/>
            <person name="Sullivan S."/>
            <person name="Sone E.D."/>
            <person name="Koren S."/>
            <person name="Silverstein K.A.T."/>
            <person name="Beckman K.B."/>
            <person name="Gohl D.M."/>
        </authorList>
    </citation>
    <scope>NUCLEOTIDE SEQUENCE</scope>
    <source>
        <strain evidence="1">Duluth1</strain>
        <tissue evidence="1">Whole animal</tissue>
    </source>
</reference>
<comment type="caution">
    <text evidence="1">The sequence shown here is derived from an EMBL/GenBank/DDBJ whole genome shotgun (WGS) entry which is preliminary data.</text>
</comment>
<accession>A0A9D4F3S0</accession>
<dbReference type="EMBL" id="JAIWYP010000007">
    <property type="protein sequence ID" value="KAH3791829.1"/>
    <property type="molecule type" value="Genomic_DNA"/>
</dbReference>
<keyword evidence="2" id="KW-1185">Reference proteome</keyword>
<dbReference type="Proteomes" id="UP000828390">
    <property type="component" value="Unassembled WGS sequence"/>
</dbReference>